<name>A0A7M4DG31_9MICO</name>
<evidence type="ECO:0000256" key="1">
    <source>
        <dbReference type="SAM" id="Phobius"/>
    </source>
</evidence>
<sequence>MLRLLGWHTRAGEIGLRLFLLNVLWLLYTLRGGVVLGAFPATAAVHAVLRRDVINPGDTGRASLRAEFAAAWRAELRSANLIGYTLTAAWVLLLVEHRLLTSAGAQGLAAGVAAVLWFAAAVLFLACASVWMLAVHFDEGPLATLRRAAVLVLARPLTAIGTAVVLAVTLCVYYVVPGLIPVFGVAVPALLTSAWLWRSGVLPRPAQEPHPSPVPAHSQV</sequence>
<dbReference type="RefSeq" id="WP_156739895.1">
    <property type="nucleotide sequence ID" value="NZ_CACRYJ010000016.1"/>
</dbReference>
<proteinExistence type="predicted"/>
<evidence type="ECO:0008006" key="4">
    <source>
        <dbReference type="Google" id="ProtNLM"/>
    </source>
</evidence>
<keyword evidence="3" id="KW-1185">Reference proteome</keyword>
<feature type="transmembrane region" description="Helical" evidence="1">
    <location>
        <begin position="25"/>
        <end position="49"/>
    </location>
</feature>
<comment type="caution">
    <text evidence="2">The sequence shown here is derived from an EMBL/GenBank/DDBJ whole genome shotgun (WGS) entry which is preliminary data.</text>
</comment>
<feature type="transmembrane region" description="Helical" evidence="1">
    <location>
        <begin position="148"/>
        <end position="168"/>
    </location>
</feature>
<dbReference type="Pfam" id="PF04854">
    <property type="entry name" value="DUF624"/>
    <property type="match status" value="1"/>
</dbReference>
<dbReference type="AlphaFoldDB" id="A0A7M4DG31"/>
<keyword evidence="1" id="KW-0812">Transmembrane</keyword>
<evidence type="ECO:0000313" key="3">
    <source>
        <dbReference type="Proteomes" id="UP000419743"/>
    </source>
</evidence>
<keyword evidence="1" id="KW-0472">Membrane</keyword>
<accession>A0A7M4DG31</accession>
<evidence type="ECO:0000313" key="2">
    <source>
        <dbReference type="EMBL" id="VZO35874.1"/>
    </source>
</evidence>
<dbReference type="InterPro" id="IPR006938">
    <property type="entry name" value="DUF624"/>
</dbReference>
<dbReference type="Proteomes" id="UP000419743">
    <property type="component" value="Unassembled WGS sequence"/>
</dbReference>
<feature type="transmembrane region" description="Helical" evidence="1">
    <location>
        <begin position="81"/>
        <end position="100"/>
    </location>
</feature>
<feature type="transmembrane region" description="Helical" evidence="1">
    <location>
        <begin position="174"/>
        <end position="197"/>
    </location>
</feature>
<feature type="transmembrane region" description="Helical" evidence="1">
    <location>
        <begin position="112"/>
        <end position="136"/>
    </location>
</feature>
<keyword evidence="1" id="KW-1133">Transmembrane helix</keyword>
<reference evidence="2 3" key="1">
    <citation type="submission" date="2019-11" db="EMBL/GenBank/DDBJ databases">
        <authorList>
            <person name="Criscuolo A."/>
        </authorList>
    </citation>
    <scope>NUCLEOTIDE SEQUENCE [LARGE SCALE GENOMIC DNA]</scope>
    <source>
        <strain evidence="2">CIP111667</strain>
    </source>
</reference>
<gene>
    <name evidence="2" type="ORF">HALOF300_01076</name>
</gene>
<protein>
    <recommendedName>
        <fullName evidence="4">DUF624 domain-containing protein</fullName>
    </recommendedName>
</protein>
<dbReference type="EMBL" id="CACRYJ010000016">
    <property type="protein sequence ID" value="VZO35874.1"/>
    <property type="molecule type" value="Genomic_DNA"/>
</dbReference>
<organism evidence="2 3">
    <name type="scientific">Occultella aeris</name>
    <dbReference type="NCBI Taxonomy" id="2761496"/>
    <lineage>
        <taxon>Bacteria</taxon>
        <taxon>Bacillati</taxon>
        <taxon>Actinomycetota</taxon>
        <taxon>Actinomycetes</taxon>
        <taxon>Micrococcales</taxon>
        <taxon>Ruaniaceae</taxon>
        <taxon>Occultella</taxon>
    </lineage>
</organism>